<dbReference type="CDD" id="cd07061">
    <property type="entry name" value="HP_HAP_like"/>
    <property type="match status" value="1"/>
</dbReference>
<dbReference type="InterPro" id="IPR050645">
    <property type="entry name" value="Histidine_acid_phosphatase"/>
</dbReference>
<dbReference type="PANTHER" id="PTHR11567:SF211">
    <property type="entry name" value="PROSTATIC ACID PHOSPHATASE"/>
    <property type="match status" value="1"/>
</dbReference>
<evidence type="ECO:0000256" key="2">
    <source>
        <dbReference type="ARBA" id="ARBA00005375"/>
    </source>
</evidence>
<keyword evidence="7" id="KW-0325">Glycoprotein</keyword>
<comment type="catalytic activity">
    <reaction evidence="1">
        <text>a phosphate monoester + H2O = an alcohol + phosphate</text>
        <dbReference type="Rhea" id="RHEA:15017"/>
        <dbReference type="ChEBI" id="CHEBI:15377"/>
        <dbReference type="ChEBI" id="CHEBI:30879"/>
        <dbReference type="ChEBI" id="CHEBI:43474"/>
        <dbReference type="ChEBI" id="CHEBI:67140"/>
        <dbReference type="EC" id="3.1.3.2"/>
    </reaction>
</comment>
<dbReference type="InterPro" id="IPR029033">
    <property type="entry name" value="His_PPase_superfam"/>
</dbReference>
<accession>A0A8K0G2V0</accession>
<dbReference type="Gene3D" id="3.40.50.1240">
    <property type="entry name" value="Phosphoglycerate mutase-like"/>
    <property type="match status" value="1"/>
</dbReference>
<evidence type="ECO:0000256" key="7">
    <source>
        <dbReference type="ARBA" id="ARBA00023180"/>
    </source>
</evidence>
<evidence type="ECO:0000313" key="8">
    <source>
        <dbReference type="EMBL" id="KAF2886362.1"/>
    </source>
</evidence>
<dbReference type="GO" id="GO:0003993">
    <property type="term" value="F:acid phosphatase activity"/>
    <property type="evidence" value="ECO:0007669"/>
    <property type="project" value="UniProtKB-EC"/>
</dbReference>
<proteinExistence type="inferred from homology"/>
<keyword evidence="5" id="KW-0378">Hydrolase</keyword>
<dbReference type="InterPro" id="IPR000560">
    <property type="entry name" value="His_Pase_clade-2"/>
</dbReference>
<feature type="non-terminal residue" evidence="8">
    <location>
        <position position="1"/>
    </location>
</feature>
<comment type="caution">
    <text evidence="8">The sequence shown here is derived from an EMBL/GenBank/DDBJ whole genome shotgun (WGS) entry which is preliminary data.</text>
</comment>
<reference evidence="8" key="1">
    <citation type="submission" date="2019-08" db="EMBL/GenBank/DDBJ databases">
        <title>The genome of the North American firefly Photinus pyralis.</title>
        <authorList>
            <consortium name="Photinus pyralis genome working group"/>
            <person name="Fallon T.R."/>
            <person name="Sander Lower S.E."/>
            <person name="Weng J.-K."/>
        </authorList>
    </citation>
    <scope>NUCLEOTIDE SEQUENCE</scope>
    <source>
        <strain evidence="8">TRF0915ILg1</strain>
        <tissue evidence="8">Whole body</tissue>
    </source>
</reference>
<name>A0A8K0G2V0_IGNLU</name>
<dbReference type="EC" id="3.1.3.2" evidence="3"/>
<evidence type="ECO:0000313" key="9">
    <source>
        <dbReference type="Proteomes" id="UP000801492"/>
    </source>
</evidence>
<dbReference type="OrthoDB" id="10257284at2759"/>
<keyword evidence="6" id="KW-1015">Disulfide bond</keyword>
<evidence type="ECO:0000256" key="4">
    <source>
        <dbReference type="ARBA" id="ARBA00022729"/>
    </source>
</evidence>
<evidence type="ECO:0000256" key="1">
    <source>
        <dbReference type="ARBA" id="ARBA00000032"/>
    </source>
</evidence>
<dbReference type="EMBL" id="VTPC01087955">
    <property type="protein sequence ID" value="KAF2886362.1"/>
    <property type="molecule type" value="Genomic_DNA"/>
</dbReference>
<sequence length="176" mass="20538">IFRHGERTTFNFYPRDPHQNQTFHPYGLGALTNNGKLMMFKLGEILKQNYEDFLGDDYYLQDKITARSTGTPRTIMSASLVLAGLFPPSKELTWKSDLMWQPVPVFSKPFEEEDLLDAAFCNIRNKILSNLPNNPTIWNAYIKPHRELFSYVQNNTGWKITDLRDLLQIYFILKAE</sequence>
<protein>
    <recommendedName>
        <fullName evidence="3">acid phosphatase</fullName>
        <ecNumber evidence="3">3.1.3.2</ecNumber>
    </recommendedName>
</protein>
<dbReference type="PANTHER" id="PTHR11567">
    <property type="entry name" value="ACID PHOSPHATASE-RELATED"/>
    <property type="match status" value="1"/>
</dbReference>
<dbReference type="SUPFAM" id="SSF53254">
    <property type="entry name" value="Phosphoglycerate mutase-like"/>
    <property type="match status" value="1"/>
</dbReference>
<dbReference type="Pfam" id="PF00328">
    <property type="entry name" value="His_Phos_2"/>
    <property type="match status" value="1"/>
</dbReference>
<comment type="similarity">
    <text evidence="2">Belongs to the histidine acid phosphatase family.</text>
</comment>
<feature type="non-terminal residue" evidence="8">
    <location>
        <position position="176"/>
    </location>
</feature>
<evidence type="ECO:0000256" key="3">
    <source>
        <dbReference type="ARBA" id="ARBA00012646"/>
    </source>
</evidence>
<dbReference type="AlphaFoldDB" id="A0A8K0G2V0"/>
<keyword evidence="9" id="KW-1185">Reference proteome</keyword>
<dbReference type="Proteomes" id="UP000801492">
    <property type="component" value="Unassembled WGS sequence"/>
</dbReference>
<gene>
    <name evidence="8" type="ORF">ILUMI_19811</name>
</gene>
<evidence type="ECO:0000256" key="6">
    <source>
        <dbReference type="ARBA" id="ARBA00023157"/>
    </source>
</evidence>
<organism evidence="8 9">
    <name type="scientific">Ignelater luminosus</name>
    <name type="common">Cucubano</name>
    <name type="synonym">Pyrophorus luminosus</name>
    <dbReference type="NCBI Taxonomy" id="2038154"/>
    <lineage>
        <taxon>Eukaryota</taxon>
        <taxon>Metazoa</taxon>
        <taxon>Ecdysozoa</taxon>
        <taxon>Arthropoda</taxon>
        <taxon>Hexapoda</taxon>
        <taxon>Insecta</taxon>
        <taxon>Pterygota</taxon>
        <taxon>Neoptera</taxon>
        <taxon>Endopterygota</taxon>
        <taxon>Coleoptera</taxon>
        <taxon>Polyphaga</taxon>
        <taxon>Elateriformia</taxon>
        <taxon>Elateroidea</taxon>
        <taxon>Elateridae</taxon>
        <taxon>Agrypninae</taxon>
        <taxon>Pyrophorini</taxon>
        <taxon>Ignelater</taxon>
    </lineage>
</organism>
<keyword evidence="4" id="KW-0732">Signal</keyword>
<evidence type="ECO:0000256" key="5">
    <source>
        <dbReference type="ARBA" id="ARBA00022801"/>
    </source>
</evidence>